<accession>A0ABQ5QYB9</accession>
<dbReference type="EMBL" id="BSDI01000020">
    <property type="protein sequence ID" value="GLH99037.1"/>
    <property type="molecule type" value="Genomic_DNA"/>
</dbReference>
<organism evidence="3 4">
    <name type="scientific">Phytohabitans aurantiacus</name>
    <dbReference type="NCBI Taxonomy" id="3016789"/>
    <lineage>
        <taxon>Bacteria</taxon>
        <taxon>Bacillati</taxon>
        <taxon>Actinomycetota</taxon>
        <taxon>Actinomycetes</taxon>
        <taxon>Micromonosporales</taxon>
        <taxon>Micromonosporaceae</taxon>
    </lineage>
</organism>
<keyword evidence="2" id="KW-0472">Membrane</keyword>
<name>A0ABQ5QYB9_9ACTN</name>
<gene>
    <name evidence="3" type="ORF">Pa4123_43120</name>
</gene>
<evidence type="ECO:0000313" key="4">
    <source>
        <dbReference type="Proteomes" id="UP001144280"/>
    </source>
</evidence>
<sequence length="257" mass="27564">MSENPSRDAEHAGGGWTAGGYPPVAYPAVGQTGAGYPGAPPTAPPSRTKWMLGAAIGLVVGALVAGTLGFVIGASTADDQPGDETSSPSPDTSLRPYEAQQMAVNKEKFSGDLAVLAEPWLPWVGACAANTDPNGPKLPSDEKVHVFCRYGNVSVHFAEYNSAANRDDARAYRNRLNLDGFELAPGMEQPARKRGGSTNAQGNYVEYAFRGSDDRALCGIWWDRDDSTSAAFYLETLCQETLGGKWEPLRDLWQRYS</sequence>
<comment type="caution">
    <text evidence="3">The sequence shown here is derived from an EMBL/GenBank/DDBJ whole genome shotgun (WGS) entry which is preliminary data.</text>
</comment>
<feature type="transmembrane region" description="Helical" evidence="2">
    <location>
        <begin position="50"/>
        <end position="72"/>
    </location>
</feature>
<evidence type="ECO:0000313" key="3">
    <source>
        <dbReference type="EMBL" id="GLH99037.1"/>
    </source>
</evidence>
<protein>
    <recommendedName>
        <fullName evidence="5">Serine/threonine protein kinase</fullName>
    </recommendedName>
</protein>
<dbReference type="Proteomes" id="UP001144280">
    <property type="component" value="Unassembled WGS sequence"/>
</dbReference>
<keyword evidence="2" id="KW-0812">Transmembrane</keyword>
<evidence type="ECO:0000256" key="2">
    <source>
        <dbReference type="SAM" id="Phobius"/>
    </source>
</evidence>
<feature type="compositionally biased region" description="Polar residues" evidence="1">
    <location>
        <begin position="83"/>
        <end position="92"/>
    </location>
</feature>
<reference evidence="3" key="1">
    <citation type="submission" date="2022-12" db="EMBL/GenBank/DDBJ databases">
        <title>New Phytohabitans aurantiacus sp. RD004123 nov., an actinomycete isolated from soil.</title>
        <authorList>
            <person name="Triningsih D.W."/>
            <person name="Harunari E."/>
            <person name="Igarashi Y."/>
        </authorList>
    </citation>
    <scope>NUCLEOTIDE SEQUENCE</scope>
    <source>
        <strain evidence="3">RD004123</strain>
    </source>
</reference>
<feature type="region of interest" description="Disordered" evidence="1">
    <location>
        <begin position="74"/>
        <end position="94"/>
    </location>
</feature>
<evidence type="ECO:0000256" key="1">
    <source>
        <dbReference type="SAM" id="MobiDB-lite"/>
    </source>
</evidence>
<keyword evidence="4" id="KW-1185">Reference proteome</keyword>
<proteinExistence type="predicted"/>
<keyword evidence="2" id="KW-1133">Transmembrane helix</keyword>
<evidence type="ECO:0008006" key="5">
    <source>
        <dbReference type="Google" id="ProtNLM"/>
    </source>
</evidence>
<dbReference type="RefSeq" id="WP_281898391.1">
    <property type="nucleotide sequence ID" value="NZ_BSDI01000020.1"/>
</dbReference>